<evidence type="ECO:0000259" key="1">
    <source>
        <dbReference type="Pfam" id="PF18962"/>
    </source>
</evidence>
<protein>
    <recommendedName>
        <fullName evidence="1">Secretion system C-terminal sorting domain-containing protein</fullName>
    </recommendedName>
</protein>
<sequence>MKKILFIISFILTAIISNAQSGCDVIITSNFESQCVLTTEKDDALKENEGLMLACKESQVEYYADTSSNVITYNWTVLGASSYTLINNGAGVRVNWSNGNTGQIKVQVITQDGSICEAIKYITLIEKPQIASSSTPNYRWENGIKVIEICLGETVTFTNESTTSNTDIVGHFWETSIYGNASSEDFKIENIIQETKVYHKIVNNCGCEDEETYEIRILEGQKLELSCYGTVCEGTEVTYEVLNSNCNQYNWFVEGGIIKSGQGYPKITIEWGNPQSGYGILGLDGSLCGEGYCPKPVSVKIPIITDNAEISGQTTACVGDAVVYSLQLWGSTKYTWAITPQQGVYQSQYENANETLIQFNTPGVYYLNANYNCDFLECGPFTSQTKIITVKEKLEIKNERENICLGQSATFTLNHNSIAATWKVYNANNQQIYTAQIDTLVYTPNQAGKYKITAEHPNYCNVAEFNINVKNPPPAPTINDTLYVCPNASVLLQATPASPLYSLVWKSLCSTPETEGTGNEFTVQYLGDTCNVEVYHYDKEVGCLSTTSSNFTLVDFNLLPTTLPTSGITVCMGSTIEYMNDEVPNQSPEVLYEWDIDSAYAATVIGDKTKNNTSILVNNSTLSSFNIILKRKFCTDLVDSITIPVTIVSPPPAPTISPSPIPSVCVNTPVTLTGNGAITNNNNDFSWSIDGGARIYNNLQTITPEFSVSGIHNIELFYHPYSVCPAAKVNATINIIPSPLFSLHNNNNSSVNVVSHDGGNYTSYSWTINSVTSNNTTSTLTGVHEGDYICCTVTNSSGCSSEECITIQAGVNPPNCDTIHIIYNGDSICSKQRITVSAIDNPTQNPVRWVVSPSNLQHLINRIGINDAEITFKEVGVYTIIGYVSDGSNCYISNAINVTIPVILDFDVEYNCTLPNLGIKITDKSKYYPSVPTRIFNTYSQTGSLTMNSSQTIGILPMALPPTSIIQDTVILTVGGCTLKKAITLYPKITSATITSTYNNNSCQNVPSQLTTHLNPTTSAFKSCTWNFGDGSTNTSTTNVIDHTFPMGNNQAPYYTYNVSAVVTDENNCSVPTPTIIIKLYGNQLAASKLSVVSQPFPPICPGSPITITYSPNLQTTPSSTYLWNFTPPTNNSNTYLTYKTDDYYVRATSNIGCIGEAMINVPFKNRPNAFITSNNEYCLNDKIELLGDAGAGNLNYNWDVIAPDNSYEQYSTPNISFIATQAGNYSISLTVDNGECYNTYIKYIDVWSSSNPPTINFAGNQCIHQPPVILGANAPNGETIHWSNGVYNSTAHYYSPGIALAYYYDQNGCKSDEAKIIIPSAPNFDALLTGCYKKCKIDIPPFLNVYGISKDAINWHWLLNQNQIANGLDSINLTLPLIGFGTYNLDILYNNDSCNTVSPSLVIEEEDCPCDNLEIKNIVVKQNIEECRIIYTVDVEICNNGHEACLDKLISIPDGIIDGINILNIDNFPLNLGYGQCDKITLTFEVLSPLTSSASFRIFDGCNGCYIDFSIDINVEILDCEEEMILEYVELYPDFSSQTMAYFKFGIFFPNNPQAIFRVWSEPSQVLNYNFDQGGSRIDGLAMFDRNLLEQLAERGEKVCFHVLMCKDNVIRECVICIGAKELLNMIIENGFKSSPIQNQNKEEGKANSQQINSPYLVPNPASTYVKVEGIEKDNISEILLIDMQGKNIQKVSETDILDIQKALKGTYIVRVITKDSKVYYLKLIKN</sequence>
<name>A0A644TTF7_9ZZZZ</name>
<comment type="caution">
    <text evidence="2">The sequence shown here is derived from an EMBL/GenBank/DDBJ whole genome shotgun (WGS) entry which is preliminary data.</text>
</comment>
<evidence type="ECO:0000313" key="2">
    <source>
        <dbReference type="EMBL" id="MPL70175.1"/>
    </source>
</evidence>
<dbReference type="InterPro" id="IPR026444">
    <property type="entry name" value="Secre_tail"/>
</dbReference>
<organism evidence="2">
    <name type="scientific">bioreactor metagenome</name>
    <dbReference type="NCBI Taxonomy" id="1076179"/>
    <lineage>
        <taxon>unclassified sequences</taxon>
        <taxon>metagenomes</taxon>
        <taxon>ecological metagenomes</taxon>
    </lineage>
</organism>
<dbReference type="Gene3D" id="2.60.40.10">
    <property type="entry name" value="Immunoglobulins"/>
    <property type="match status" value="2"/>
</dbReference>
<dbReference type="EMBL" id="VSSQ01000051">
    <property type="protein sequence ID" value="MPL70175.1"/>
    <property type="molecule type" value="Genomic_DNA"/>
</dbReference>
<accession>A0A644TTF7</accession>
<feature type="domain" description="Secretion system C-terminal sorting" evidence="1">
    <location>
        <begin position="1660"/>
        <end position="1725"/>
    </location>
</feature>
<dbReference type="InterPro" id="IPR013783">
    <property type="entry name" value="Ig-like_fold"/>
</dbReference>
<dbReference type="SUPFAM" id="SSF49299">
    <property type="entry name" value="PKD domain"/>
    <property type="match status" value="2"/>
</dbReference>
<dbReference type="NCBIfam" id="TIGR04183">
    <property type="entry name" value="Por_Secre_tail"/>
    <property type="match status" value="1"/>
</dbReference>
<proteinExistence type="predicted"/>
<reference evidence="2" key="1">
    <citation type="submission" date="2019-08" db="EMBL/GenBank/DDBJ databases">
        <authorList>
            <person name="Kucharzyk K."/>
            <person name="Murdoch R.W."/>
            <person name="Higgins S."/>
            <person name="Loffler F."/>
        </authorList>
    </citation>
    <scope>NUCLEOTIDE SEQUENCE</scope>
</reference>
<dbReference type="InterPro" id="IPR035986">
    <property type="entry name" value="PKD_dom_sf"/>
</dbReference>
<dbReference type="Pfam" id="PF18962">
    <property type="entry name" value="Por_Secre_tail"/>
    <property type="match status" value="1"/>
</dbReference>
<gene>
    <name evidence="2" type="ORF">SDC9_15928</name>
</gene>
<dbReference type="CDD" id="cd00146">
    <property type="entry name" value="PKD"/>
    <property type="match status" value="1"/>
</dbReference>